<accession>A0A7Y9LEM8</accession>
<dbReference type="InterPro" id="IPR050490">
    <property type="entry name" value="Bact_solute-bd_prot1"/>
</dbReference>
<dbReference type="SUPFAM" id="SSF53850">
    <property type="entry name" value="Periplasmic binding protein-like II"/>
    <property type="match status" value="1"/>
</dbReference>
<keyword evidence="2" id="KW-1185">Reference proteome</keyword>
<dbReference type="EMBL" id="JACCBU010000001">
    <property type="protein sequence ID" value="NYE75152.1"/>
    <property type="molecule type" value="Genomic_DNA"/>
</dbReference>
<gene>
    <name evidence="1" type="ORF">BKA15_006481</name>
</gene>
<dbReference type="PANTHER" id="PTHR43649">
    <property type="entry name" value="ARABINOSE-BINDING PROTEIN-RELATED"/>
    <property type="match status" value="1"/>
</dbReference>
<dbReference type="PANTHER" id="PTHR43649:SF14">
    <property type="entry name" value="BLR3389 PROTEIN"/>
    <property type="match status" value="1"/>
</dbReference>
<dbReference type="Proteomes" id="UP000569914">
    <property type="component" value="Unassembled WGS sequence"/>
</dbReference>
<evidence type="ECO:0000313" key="1">
    <source>
        <dbReference type="EMBL" id="NYE75152.1"/>
    </source>
</evidence>
<dbReference type="Pfam" id="PF01547">
    <property type="entry name" value="SBP_bac_1"/>
    <property type="match status" value="1"/>
</dbReference>
<protein>
    <submittedName>
        <fullName evidence="1">Raffinose/stachyose/melibiose transport system substrate-binding protein</fullName>
    </submittedName>
</protein>
<dbReference type="RefSeq" id="WP_179757705.1">
    <property type="nucleotide sequence ID" value="NZ_JACCBU010000001.1"/>
</dbReference>
<comment type="caution">
    <text evidence="1">The sequence shown here is derived from an EMBL/GenBank/DDBJ whole genome shotgun (WGS) entry which is preliminary data.</text>
</comment>
<dbReference type="PROSITE" id="PS51257">
    <property type="entry name" value="PROKAR_LIPOPROTEIN"/>
    <property type="match status" value="1"/>
</dbReference>
<reference evidence="1 2" key="1">
    <citation type="submission" date="2020-07" db="EMBL/GenBank/DDBJ databases">
        <title>Sequencing the genomes of 1000 actinobacteria strains.</title>
        <authorList>
            <person name="Klenk H.-P."/>
        </authorList>
    </citation>
    <scope>NUCLEOTIDE SEQUENCE [LARGE SCALE GENOMIC DNA]</scope>
    <source>
        <strain evidence="1 2">DSM 22083</strain>
    </source>
</reference>
<dbReference type="InterPro" id="IPR006059">
    <property type="entry name" value="SBP"/>
</dbReference>
<proteinExistence type="predicted"/>
<dbReference type="Gene3D" id="3.40.190.10">
    <property type="entry name" value="Periplasmic binding protein-like II"/>
    <property type="match status" value="2"/>
</dbReference>
<name>A0A7Y9LEM8_9ACTN</name>
<sequence length="448" mass="48038">MRRRELLFGAGAVAAGMALSGCSAGGGGTPSEAPKAEDWRSQVTGGPIEAGVLTAKGTPGLTYLEQLAKKIESEVSGAEITLTFANTEARPALEQRWRGGDGLDVDYGMFDGTNPAQRIWADDGMLLDLKPYLEQNDPATGKPWLENFSPAARGFMTHPDTGGIFGVPTELSTQVLFYNAKLFTEKSITPPTTWTELMAAVEALKSAGVDPIAVTGLFQPYMGMWSDNLWLRTVGWEAANKVLVTGEGHITENPGFLAGLQHVQELRDASAFIKGFQGTDFTPAQALFFQNKAGMILMGNWLVSEMKAVIPRGFEVGVLPFPAVDGGAGDQQALMAAAQLISINAQSKNLGMALTWASRLTSVEVQTERATKLGDLSAVVGVPSPTGVTGIDKIISEASALVPREFSLSGTKVYEPYYAEIARLFFGEQDAQQTLDRLDAMLRKQHKN</sequence>
<evidence type="ECO:0000313" key="2">
    <source>
        <dbReference type="Proteomes" id="UP000569914"/>
    </source>
</evidence>
<organism evidence="1 2">
    <name type="scientific">Microlunatus parietis</name>
    <dbReference type="NCBI Taxonomy" id="682979"/>
    <lineage>
        <taxon>Bacteria</taxon>
        <taxon>Bacillati</taxon>
        <taxon>Actinomycetota</taxon>
        <taxon>Actinomycetes</taxon>
        <taxon>Propionibacteriales</taxon>
        <taxon>Propionibacteriaceae</taxon>
        <taxon>Microlunatus</taxon>
    </lineage>
</organism>
<dbReference type="AlphaFoldDB" id="A0A7Y9LEM8"/>